<gene>
    <name evidence="9" type="ORF">UFOPK2662_00531</name>
    <name evidence="10" type="ORF">UFOPK2942_00280</name>
    <name evidence="11" type="ORF">UFOPK3232_01223</name>
    <name evidence="12" type="ORF">UFOPK4242_00333</name>
    <name evidence="13" type="ORF">UFOPK4382_00119</name>
</gene>
<evidence type="ECO:0000256" key="7">
    <source>
        <dbReference type="SAM" id="Phobius"/>
    </source>
</evidence>
<dbReference type="PANTHER" id="PTHR30193:SF37">
    <property type="entry name" value="INNER MEMBRANE ABC TRANSPORTER PERMEASE PROTEIN YCJO"/>
    <property type="match status" value="1"/>
</dbReference>
<organism evidence="12">
    <name type="scientific">freshwater metagenome</name>
    <dbReference type="NCBI Taxonomy" id="449393"/>
    <lineage>
        <taxon>unclassified sequences</taxon>
        <taxon>metagenomes</taxon>
        <taxon>ecological metagenomes</taxon>
    </lineage>
</organism>
<evidence type="ECO:0000313" key="13">
    <source>
        <dbReference type="EMBL" id="CAB5071206.1"/>
    </source>
</evidence>
<proteinExistence type="predicted"/>
<feature type="transmembrane region" description="Helical" evidence="7">
    <location>
        <begin position="7"/>
        <end position="28"/>
    </location>
</feature>
<dbReference type="GO" id="GO:0005886">
    <property type="term" value="C:plasma membrane"/>
    <property type="evidence" value="ECO:0007669"/>
    <property type="project" value="UniProtKB-SubCell"/>
</dbReference>
<feature type="transmembrane region" description="Helical" evidence="7">
    <location>
        <begin position="261"/>
        <end position="283"/>
    </location>
</feature>
<evidence type="ECO:0000259" key="8">
    <source>
        <dbReference type="PROSITE" id="PS50928"/>
    </source>
</evidence>
<dbReference type="SUPFAM" id="SSF161098">
    <property type="entry name" value="MetI-like"/>
    <property type="match status" value="1"/>
</dbReference>
<feature type="transmembrane region" description="Helical" evidence="7">
    <location>
        <begin position="212"/>
        <end position="233"/>
    </location>
</feature>
<keyword evidence="2" id="KW-0813">Transport</keyword>
<dbReference type="EMBL" id="CAFBRA010000003">
    <property type="protein sequence ID" value="CAB5071206.1"/>
    <property type="molecule type" value="Genomic_DNA"/>
</dbReference>
<name>A0A6J7SGG3_9ZZZZ</name>
<dbReference type="EMBL" id="CAFBQC010000009">
    <property type="protein sequence ID" value="CAB5040454.1"/>
    <property type="molecule type" value="Genomic_DNA"/>
</dbReference>
<evidence type="ECO:0000256" key="6">
    <source>
        <dbReference type="ARBA" id="ARBA00023136"/>
    </source>
</evidence>
<dbReference type="EMBL" id="CAFARE010000063">
    <property type="protein sequence ID" value="CAB4839082.1"/>
    <property type="molecule type" value="Genomic_DNA"/>
</dbReference>
<dbReference type="Gene3D" id="1.10.3720.10">
    <property type="entry name" value="MetI-like"/>
    <property type="match status" value="1"/>
</dbReference>
<reference evidence="12" key="1">
    <citation type="submission" date="2020-05" db="EMBL/GenBank/DDBJ databases">
        <authorList>
            <person name="Chiriac C."/>
            <person name="Salcher M."/>
            <person name="Ghai R."/>
            <person name="Kavagutti S V."/>
        </authorList>
    </citation>
    <scope>NUCLEOTIDE SEQUENCE</scope>
</reference>
<keyword evidence="5 7" id="KW-1133">Transmembrane helix</keyword>
<sequence length="289" mass="31545">MKRNNLLGALISMPAVLIYSLFVIYPLISAFRYSFTSWDGIGAKEFVGLANYIQIFQSPELVASIKNSLSLIVFFSVFPIFFGLLLANFIVRIRTQKIRSITQVILFFPQILPLAASGIAWSWMYAKNGLVNQFLTAVGLEKFAQSWLAGFSTALPAVGIIGAWVLTGFCAVLLATGISKIDSSLYEAARIDGANWWSEFRNVTIPGLRQEISVLITVTTIAALSSFDIIYVTTLGGPGSSTLVPGISIYRLAFTQSSVGLASAFGILLMVIVLIAIVPIQFYSRRSDQ</sequence>
<dbReference type="PROSITE" id="PS50928">
    <property type="entry name" value="ABC_TM1"/>
    <property type="match status" value="1"/>
</dbReference>
<keyword evidence="4 7" id="KW-0812">Transmembrane</keyword>
<feature type="transmembrane region" description="Helical" evidence="7">
    <location>
        <begin position="69"/>
        <end position="91"/>
    </location>
</feature>
<evidence type="ECO:0000313" key="12">
    <source>
        <dbReference type="EMBL" id="CAB5040454.1"/>
    </source>
</evidence>
<accession>A0A6J7SGG3</accession>
<feature type="domain" description="ABC transmembrane type-1" evidence="8">
    <location>
        <begin position="65"/>
        <end position="280"/>
    </location>
</feature>
<comment type="subcellular location">
    <subcellularLocation>
        <location evidence="1">Cell membrane</location>
        <topology evidence="1">Multi-pass membrane protein</topology>
    </subcellularLocation>
</comment>
<protein>
    <submittedName>
        <fullName evidence="12">Unannotated protein</fullName>
    </submittedName>
</protein>
<dbReference type="PANTHER" id="PTHR30193">
    <property type="entry name" value="ABC TRANSPORTER PERMEASE PROTEIN"/>
    <property type="match status" value="1"/>
</dbReference>
<evidence type="ECO:0000313" key="10">
    <source>
        <dbReference type="EMBL" id="CAB4774559.1"/>
    </source>
</evidence>
<evidence type="ECO:0000313" key="11">
    <source>
        <dbReference type="EMBL" id="CAB4839082.1"/>
    </source>
</evidence>
<dbReference type="InterPro" id="IPR051393">
    <property type="entry name" value="ABC_transporter_permease"/>
</dbReference>
<evidence type="ECO:0000313" key="9">
    <source>
        <dbReference type="EMBL" id="CAB4718363.1"/>
    </source>
</evidence>
<dbReference type="GO" id="GO:0055085">
    <property type="term" value="P:transmembrane transport"/>
    <property type="evidence" value="ECO:0007669"/>
    <property type="project" value="InterPro"/>
</dbReference>
<evidence type="ECO:0000256" key="2">
    <source>
        <dbReference type="ARBA" id="ARBA00022448"/>
    </source>
</evidence>
<dbReference type="EMBL" id="CAFAAA010000004">
    <property type="protein sequence ID" value="CAB4774559.1"/>
    <property type="molecule type" value="Genomic_DNA"/>
</dbReference>
<feature type="transmembrane region" description="Helical" evidence="7">
    <location>
        <begin position="146"/>
        <end position="175"/>
    </location>
</feature>
<evidence type="ECO:0000256" key="4">
    <source>
        <dbReference type="ARBA" id="ARBA00022692"/>
    </source>
</evidence>
<keyword evidence="6 7" id="KW-0472">Membrane</keyword>
<evidence type="ECO:0000256" key="3">
    <source>
        <dbReference type="ARBA" id="ARBA00022475"/>
    </source>
</evidence>
<evidence type="ECO:0000256" key="1">
    <source>
        <dbReference type="ARBA" id="ARBA00004651"/>
    </source>
</evidence>
<dbReference type="InterPro" id="IPR000515">
    <property type="entry name" value="MetI-like"/>
</dbReference>
<dbReference type="AlphaFoldDB" id="A0A6J7SGG3"/>
<keyword evidence="3" id="KW-1003">Cell membrane</keyword>
<evidence type="ECO:0000256" key="5">
    <source>
        <dbReference type="ARBA" id="ARBA00022989"/>
    </source>
</evidence>
<dbReference type="Pfam" id="PF00528">
    <property type="entry name" value="BPD_transp_1"/>
    <property type="match status" value="1"/>
</dbReference>
<dbReference type="CDD" id="cd06261">
    <property type="entry name" value="TM_PBP2"/>
    <property type="match status" value="1"/>
</dbReference>
<dbReference type="EMBL" id="CAEZYI010000021">
    <property type="protein sequence ID" value="CAB4718363.1"/>
    <property type="molecule type" value="Genomic_DNA"/>
</dbReference>
<dbReference type="InterPro" id="IPR035906">
    <property type="entry name" value="MetI-like_sf"/>
</dbReference>
<feature type="transmembrane region" description="Helical" evidence="7">
    <location>
        <begin position="103"/>
        <end position="126"/>
    </location>
</feature>